<evidence type="ECO:0000256" key="8">
    <source>
        <dbReference type="SAM" id="Phobius"/>
    </source>
</evidence>
<organism evidence="10 11">
    <name type="scientific">Sediminicoccus rosea</name>
    <dbReference type="NCBI Taxonomy" id="1225128"/>
    <lineage>
        <taxon>Bacteria</taxon>
        <taxon>Pseudomonadati</taxon>
        <taxon>Pseudomonadota</taxon>
        <taxon>Alphaproteobacteria</taxon>
        <taxon>Acetobacterales</taxon>
        <taxon>Roseomonadaceae</taxon>
        <taxon>Sediminicoccus</taxon>
    </lineage>
</organism>
<dbReference type="RefSeq" id="WP_318648551.1">
    <property type="nucleotide sequence ID" value="NZ_CP137852.1"/>
</dbReference>
<keyword evidence="5 8" id="KW-0812">Transmembrane</keyword>
<dbReference type="PANTHER" id="PTHR34979">
    <property type="entry name" value="INNER MEMBRANE PROTEIN YGAZ"/>
    <property type="match status" value="1"/>
</dbReference>
<keyword evidence="11" id="KW-1185">Reference proteome</keyword>
<sequence>MIFRTACREALGAPALAMAATFLAFGAAVQAAGLGLGWGLAAALLVYGMPGQMVLVAAVGLPGGALPAVLGAATANARFLPMAVALSPWLGGGPRRWWALPFIAVTPWAMAMRRLPGLPEVERLPWFLGFGLTSWLVAGAATILGHAIAPLLQGPVLALMLLVNPLYFTLILAHEVRVPPGRRAVIAGCCAAPLALLLPAAWGLLVAGILGGTLAFLWGERRGRR</sequence>
<feature type="transmembrane region" description="Helical" evidence="8">
    <location>
        <begin position="96"/>
        <end position="112"/>
    </location>
</feature>
<gene>
    <name evidence="10" type="ORF">R9Z33_21120</name>
</gene>
<evidence type="ECO:0000256" key="6">
    <source>
        <dbReference type="ARBA" id="ARBA00022989"/>
    </source>
</evidence>
<evidence type="ECO:0000256" key="5">
    <source>
        <dbReference type="ARBA" id="ARBA00022692"/>
    </source>
</evidence>
<comment type="similarity">
    <text evidence="2">Belongs to the AzlC family.</text>
</comment>
<keyword evidence="3" id="KW-0813">Transport</keyword>
<proteinExistence type="inferred from homology"/>
<evidence type="ECO:0000256" key="4">
    <source>
        <dbReference type="ARBA" id="ARBA00022475"/>
    </source>
</evidence>
<dbReference type="Proteomes" id="UP001305521">
    <property type="component" value="Chromosome"/>
</dbReference>
<evidence type="ECO:0000256" key="3">
    <source>
        <dbReference type="ARBA" id="ARBA00022448"/>
    </source>
</evidence>
<evidence type="ECO:0000256" key="7">
    <source>
        <dbReference type="ARBA" id="ARBA00023136"/>
    </source>
</evidence>
<dbReference type="InterPro" id="IPR011606">
    <property type="entry name" value="Brnchd-chn_aa_trnsp_permease"/>
</dbReference>
<evidence type="ECO:0000256" key="9">
    <source>
        <dbReference type="SAM" id="SignalP"/>
    </source>
</evidence>
<keyword evidence="4" id="KW-1003">Cell membrane</keyword>
<feature type="chain" id="PRO_5046409370" evidence="9">
    <location>
        <begin position="20"/>
        <end position="225"/>
    </location>
</feature>
<keyword evidence="9" id="KW-0732">Signal</keyword>
<comment type="subcellular location">
    <subcellularLocation>
        <location evidence="1">Cell membrane</location>
        <topology evidence="1">Multi-pass membrane protein</topology>
    </subcellularLocation>
</comment>
<accession>A0ABZ0PG33</accession>
<feature type="transmembrane region" description="Helical" evidence="8">
    <location>
        <begin position="155"/>
        <end position="173"/>
    </location>
</feature>
<evidence type="ECO:0000256" key="1">
    <source>
        <dbReference type="ARBA" id="ARBA00004651"/>
    </source>
</evidence>
<protein>
    <submittedName>
        <fullName evidence="10">AzlC family ABC transporter permease</fullName>
    </submittedName>
</protein>
<evidence type="ECO:0000313" key="11">
    <source>
        <dbReference type="Proteomes" id="UP001305521"/>
    </source>
</evidence>
<feature type="transmembrane region" description="Helical" evidence="8">
    <location>
        <begin position="185"/>
        <end position="218"/>
    </location>
</feature>
<dbReference type="Pfam" id="PF03591">
    <property type="entry name" value="AzlC"/>
    <property type="match status" value="1"/>
</dbReference>
<feature type="transmembrane region" description="Helical" evidence="8">
    <location>
        <begin position="124"/>
        <end position="149"/>
    </location>
</feature>
<evidence type="ECO:0000256" key="2">
    <source>
        <dbReference type="ARBA" id="ARBA00010735"/>
    </source>
</evidence>
<feature type="signal peptide" evidence="9">
    <location>
        <begin position="1"/>
        <end position="19"/>
    </location>
</feature>
<dbReference type="EMBL" id="CP137852">
    <property type="protein sequence ID" value="WPB84586.1"/>
    <property type="molecule type" value="Genomic_DNA"/>
</dbReference>
<evidence type="ECO:0000313" key="10">
    <source>
        <dbReference type="EMBL" id="WPB84586.1"/>
    </source>
</evidence>
<dbReference type="PANTHER" id="PTHR34979:SF1">
    <property type="entry name" value="INNER MEMBRANE PROTEIN YGAZ"/>
    <property type="match status" value="1"/>
</dbReference>
<name>A0ABZ0PG33_9PROT</name>
<reference evidence="10 11" key="1">
    <citation type="submission" date="2023-11" db="EMBL/GenBank/DDBJ databases">
        <title>Arctic aerobic anoxygenic photoheterotroph Sediminicoccus rosea KRV36 adapts its photosynthesis to long days of polar summer.</title>
        <authorList>
            <person name="Tomasch J."/>
            <person name="Kopejtka K."/>
            <person name="Bily T."/>
            <person name="Gardiner A.T."/>
            <person name="Gardian Z."/>
            <person name="Shivaramu S."/>
            <person name="Koblizek M."/>
            <person name="Engelhardt F."/>
            <person name="Kaftan D."/>
        </authorList>
    </citation>
    <scope>NUCLEOTIDE SEQUENCE [LARGE SCALE GENOMIC DNA]</scope>
    <source>
        <strain evidence="10 11">R-30</strain>
    </source>
</reference>
<keyword evidence="6 8" id="KW-1133">Transmembrane helix</keyword>
<keyword evidence="7 8" id="KW-0472">Membrane</keyword>